<name>A0A1H2V6R1_ACIFE</name>
<organism evidence="1 2">
    <name type="scientific">Acidaminococcus fermentans</name>
    <dbReference type="NCBI Taxonomy" id="905"/>
    <lineage>
        <taxon>Bacteria</taxon>
        <taxon>Bacillati</taxon>
        <taxon>Bacillota</taxon>
        <taxon>Negativicutes</taxon>
        <taxon>Acidaminococcales</taxon>
        <taxon>Acidaminococcaceae</taxon>
        <taxon>Acidaminococcus</taxon>
    </lineage>
</organism>
<feature type="non-terminal residue" evidence="1">
    <location>
        <position position="1"/>
    </location>
</feature>
<evidence type="ECO:0000313" key="2">
    <source>
        <dbReference type="Proteomes" id="UP000182379"/>
    </source>
</evidence>
<dbReference type="InterPro" id="IPR001672">
    <property type="entry name" value="G6P_Isomerase"/>
</dbReference>
<dbReference type="InterPro" id="IPR035482">
    <property type="entry name" value="SIS_PGI_2"/>
</dbReference>
<dbReference type="AlphaFoldDB" id="A0A1H2V6R1"/>
<sequence length="65" mass="7531">EALASDRRMNALIRLSELNEYSLGQLFFFLMLSIAYEGELADVDAYDQPGVEIYKRLMGEKLKKR</sequence>
<evidence type="ECO:0000313" key="1">
    <source>
        <dbReference type="EMBL" id="SDW64008.1"/>
    </source>
</evidence>
<dbReference type="SUPFAM" id="SSF53697">
    <property type="entry name" value="SIS domain"/>
    <property type="match status" value="1"/>
</dbReference>
<dbReference type="GO" id="GO:0004347">
    <property type="term" value="F:glucose-6-phosphate isomerase activity"/>
    <property type="evidence" value="ECO:0007669"/>
    <property type="project" value="InterPro"/>
</dbReference>
<dbReference type="EMBL" id="FNOP01000003">
    <property type="protein sequence ID" value="SDW64008.1"/>
    <property type="molecule type" value="Genomic_DNA"/>
</dbReference>
<reference evidence="1 2" key="1">
    <citation type="submission" date="2016-10" db="EMBL/GenBank/DDBJ databases">
        <authorList>
            <person name="Varghese N."/>
            <person name="Submissions S."/>
        </authorList>
    </citation>
    <scope>NUCLEOTIDE SEQUENCE [LARGE SCALE GENOMIC DNA]</scope>
    <source>
        <strain evidence="1 2">WCC6</strain>
    </source>
</reference>
<dbReference type="InterPro" id="IPR046348">
    <property type="entry name" value="SIS_dom_sf"/>
</dbReference>
<dbReference type="CDD" id="cd05016">
    <property type="entry name" value="SIS_PGI_2"/>
    <property type="match status" value="1"/>
</dbReference>
<dbReference type="GO" id="GO:0006096">
    <property type="term" value="P:glycolytic process"/>
    <property type="evidence" value="ECO:0007669"/>
    <property type="project" value="InterPro"/>
</dbReference>
<dbReference type="Proteomes" id="UP000182379">
    <property type="component" value="Unassembled WGS sequence"/>
</dbReference>
<protein>
    <submittedName>
        <fullName evidence="1">Glucose-6-phosphate isomerase</fullName>
    </submittedName>
</protein>
<proteinExistence type="predicted"/>
<gene>
    <name evidence="1" type="ORF">SAMN05216495_103175</name>
</gene>
<comment type="caution">
    <text evidence="1">The sequence shown here is derived from an EMBL/GenBank/DDBJ whole genome shotgun (WGS) entry which is preliminary data.</text>
</comment>
<dbReference type="GO" id="GO:0097367">
    <property type="term" value="F:carbohydrate derivative binding"/>
    <property type="evidence" value="ECO:0007669"/>
    <property type="project" value="InterPro"/>
</dbReference>
<keyword evidence="1" id="KW-0413">Isomerase</keyword>
<dbReference type="PROSITE" id="PS51463">
    <property type="entry name" value="P_GLUCOSE_ISOMERASE_3"/>
    <property type="match status" value="1"/>
</dbReference>
<dbReference type="Gene3D" id="3.40.50.10490">
    <property type="entry name" value="Glucose-6-phosphate isomerase like protein, domain 1"/>
    <property type="match status" value="1"/>
</dbReference>
<dbReference type="GO" id="GO:0006094">
    <property type="term" value="P:gluconeogenesis"/>
    <property type="evidence" value="ECO:0007669"/>
    <property type="project" value="InterPro"/>
</dbReference>
<accession>A0A1H2V6R1</accession>